<organism evidence="1 2">
    <name type="scientific">Latimeria chalumnae</name>
    <name type="common">Coelacanth</name>
    <dbReference type="NCBI Taxonomy" id="7897"/>
    <lineage>
        <taxon>Eukaryota</taxon>
        <taxon>Metazoa</taxon>
        <taxon>Chordata</taxon>
        <taxon>Craniata</taxon>
        <taxon>Vertebrata</taxon>
        <taxon>Euteleostomi</taxon>
        <taxon>Coelacanthiformes</taxon>
        <taxon>Coelacanthidae</taxon>
        <taxon>Latimeria</taxon>
    </lineage>
</organism>
<dbReference type="PANTHER" id="PTHR37984">
    <property type="entry name" value="PROTEIN CBG26694"/>
    <property type="match status" value="1"/>
</dbReference>
<name>H3AEX9_LATCH</name>
<evidence type="ECO:0000313" key="2">
    <source>
        <dbReference type="Proteomes" id="UP000008672"/>
    </source>
</evidence>
<dbReference type="Bgee" id="ENSLACG00000007260">
    <property type="expression patterns" value="Expressed in muscle tissue"/>
</dbReference>
<dbReference type="InterPro" id="IPR050951">
    <property type="entry name" value="Retrovirus_Pol_polyprotein"/>
</dbReference>
<dbReference type="AlphaFoldDB" id="H3AEX9"/>
<dbReference type="EMBL" id="AFYH01178459">
    <property type="status" value="NOT_ANNOTATED_CDS"/>
    <property type="molecule type" value="Genomic_DNA"/>
</dbReference>
<reference evidence="1" key="2">
    <citation type="submission" date="2025-08" db="UniProtKB">
        <authorList>
            <consortium name="Ensembl"/>
        </authorList>
    </citation>
    <scope>IDENTIFICATION</scope>
</reference>
<keyword evidence="2" id="KW-1185">Reference proteome</keyword>
<dbReference type="Ensembl" id="ENSLACT00000008266.1">
    <property type="protein sequence ID" value="ENSLACP00000008200.1"/>
    <property type="gene ID" value="ENSLACG00000007260.1"/>
</dbReference>
<accession>H3AEX9</accession>
<proteinExistence type="predicted"/>
<evidence type="ECO:0008006" key="3">
    <source>
        <dbReference type="Google" id="ProtNLM"/>
    </source>
</evidence>
<dbReference type="OMA" id="KIGHIAC"/>
<dbReference type="Proteomes" id="UP000008672">
    <property type="component" value="Unassembled WGS sequence"/>
</dbReference>
<reference evidence="2" key="1">
    <citation type="submission" date="2011-08" db="EMBL/GenBank/DDBJ databases">
        <title>The draft genome of Latimeria chalumnae.</title>
        <authorList>
            <person name="Di Palma F."/>
            <person name="Alfoldi J."/>
            <person name="Johnson J."/>
            <person name="Berlin A."/>
            <person name="Gnerre S."/>
            <person name="Jaffe D."/>
            <person name="MacCallum I."/>
            <person name="Young S."/>
            <person name="Walker B.J."/>
            <person name="Lander E."/>
            <person name="Lindblad-Toh K."/>
        </authorList>
    </citation>
    <scope>NUCLEOTIDE SEQUENCE [LARGE SCALE GENOMIC DNA]</scope>
    <source>
        <strain evidence="2">Wild caught</strain>
    </source>
</reference>
<reference evidence="1" key="3">
    <citation type="submission" date="2025-09" db="UniProtKB">
        <authorList>
            <consortium name="Ensembl"/>
        </authorList>
    </citation>
    <scope>IDENTIFICATION</scope>
</reference>
<dbReference type="PANTHER" id="PTHR37984:SF5">
    <property type="entry name" value="PROTEIN NYNRIN-LIKE"/>
    <property type="match status" value="1"/>
</dbReference>
<dbReference type="HOGENOM" id="CLU_035540_6_1_1"/>
<dbReference type="GeneTree" id="ENSGT00940000165756"/>
<dbReference type="eggNOG" id="ENOG502S53Y">
    <property type="taxonomic scope" value="Eukaryota"/>
</dbReference>
<sequence>EENQVNVFLSGIGPQAYGLLKNLIAPDKPKDKPHLQLAQILTGHHEPKSLIIAERGSKDSETVADYIVALKQFSTNCEFGAFLNEALRGRFVCGLKSESMQIKLLSEKDLTFQSASEIALAMELASKSSQELARKVVFQPCGVNKVWGSAKPAAETKQSPGPHTEKGGMYKVIQGGKNASMGSQKSCYRCGVVGGIHLASANIKNEKCHHCFKIGHIACSC</sequence>
<dbReference type="InParanoid" id="H3AEX9"/>
<protein>
    <recommendedName>
        <fullName evidence="3">CCHC-type domain-containing protein</fullName>
    </recommendedName>
</protein>
<evidence type="ECO:0000313" key="1">
    <source>
        <dbReference type="Ensembl" id="ENSLACP00000008200.1"/>
    </source>
</evidence>